<dbReference type="PANTHER" id="PTHR12526:SF600">
    <property type="entry name" value="GLYCOSYL TRANSFERASE GROUP 1"/>
    <property type="match status" value="1"/>
</dbReference>
<evidence type="ECO:0000313" key="3">
    <source>
        <dbReference type="Proteomes" id="UP000472676"/>
    </source>
</evidence>
<dbReference type="InterPro" id="IPR055259">
    <property type="entry name" value="YkvP/CgeB_Glyco_trans-like"/>
</dbReference>
<protein>
    <submittedName>
        <fullName evidence="2">Glycosyltransferase family 4 protein</fullName>
    </submittedName>
</protein>
<sequence>MAPKQLKSIHYISQASVPSHQASAVNVMMMCDAFAEAGYDIRLRARRGPVEASPHAHYALRHRLHIAFDTKLQSAIWLAWRWLCRRARTDEVFFGRQISALALLARARYPVAIELHSPPRNAQRYQQIRDLIRSSGFCGIVAISGELRNEILRLYPELDPADLLLAYDGAPSTAIRPVHVGEGSRVRAVYCGSVLPGKGVETLLRAATMVPGVEFHVIGGNPAQLAALGELPANVVMHGQMPHVRAMEKLREFDIALAPYGQVVHGARRKPGGANLAKWMSPIKIFEYMAVGLPIVTSDLAVLREVLDDGRTALLSTPDDAESLAAAVRRLAADADLRRSLATAAQAELSARYTWDRRAQLIADFLDAQIRRTRVGAATAAS</sequence>
<dbReference type="Gene3D" id="3.40.50.2000">
    <property type="entry name" value="Glycogen Phosphorylase B"/>
    <property type="match status" value="3"/>
</dbReference>
<dbReference type="AlphaFoldDB" id="A0A6M2BMH3"/>
<keyword evidence="3" id="KW-1185">Reference proteome</keyword>
<evidence type="ECO:0000313" key="2">
    <source>
        <dbReference type="EMBL" id="NGY03628.1"/>
    </source>
</evidence>
<feature type="domain" description="Spore protein YkvP/CgeB glycosyl transferase-like" evidence="1">
    <location>
        <begin position="202"/>
        <end position="362"/>
    </location>
</feature>
<gene>
    <name evidence="2" type="ORF">G7Y85_02515</name>
</gene>
<dbReference type="EMBL" id="JAAMOW010000001">
    <property type="protein sequence ID" value="NGY03628.1"/>
    <property type="molecule type" value="Genomic_DNA"/>
</dbReference>
<dbReference type="RefSeq" id="WP_166251194.1">
    <property type="nucleotide sequence ID" value="NZ_JAAMOW010000001.1"/>
</dbReference>
<accession>A0A6M2BMH3</accession>
<organism evidence="2 3">
    <name type="scientific">Solimonas terrae</name>
    <dbReference type="NCBI Taxonomy" id="1396819"/>
    <lineage>
        <taxon>Bacteria</taxon>
        <taxon>Pseudomonadati</taxon>
        <taxon>Pseudomonadota</taxon>
        <taxon>Gammaproteobacteria</taxon>
        <taxon>Nevskiales</taxon>
        <taxon>Nevskiaceae</taxon>
        <taxon>Solimonas</taxon>
    </lineage>
</organism>
<dbReference type="Proteomes" id="UP000472676">
    <property type="component" value="Unassembled WGS sequence"/>
</dbReference>
<reference evidence="2 3" key="1">
    <citation type="journal article" date="2014" name="Int. J. Syst. Evol. Microbiol.">
        <title>Solimonas terrae sp. nov., isolated from soil.</title>
        <authorList>
            <person name="Kim S.J."/>
            <person name="Moon J.Y."/>
            <person name="Weon H.Y."/>
            <person name="Ahn J.H."/>
            <person name="Chen W.M."/>
            <person name="Kwon S.W."/>
        </authorList>
    </citation>
    <scope>NUCLEOTIDE SEQUENCE [LARGE SCALE GENOMIC DNA]</scope>
    <source>
        <strain evidence="2 3">KIS83-12</strain>
    </source>
</reference>
<dbReference type="Pfam" id="PF13524">
    <property type="entry name" value="Glyco_trans_1_2"/>
    <property type="match status" value="1"/>
</dbReference>
<dbReference type="CDD" id="cd03801">
    <property type="entry name" value="GT4_PimA-like"/>
    <property type="match status" value="1"/>
</dbReference>
<keyword evidence="2" id="KW-0808">Transferase</keyword>
<dbReference type="SUPFAM" id="SSF53756">
    <property type="entry name" value="UDP-Glycosyltransferase/glycogen phosphorylase"/>
    <property type="match status" value="1"/>
</dbReference>
<name>A0A6M2BMH3_9GAMM</name>
<comment type="caution">
    <text evidence="2">The sequence shown here is derived from an EMBL/GenBank/DDBJ whole genome shotgun (WGS) entry which is preliminary data.</text>
</comment>
<evidence type="ECO:0000259" key="1">
    <source>
        <dbReference type="Pfam" id="PF13524"/>
    </source>
</evidence>
<dbReference type="GO" id="GO:0016757">
    <property type="term" value="F:glycosyltransferase activity"/>
    <property type="evidence" value="ECO:0007669"/>
    <property type="project" value="TreeGrafter"/>
</dbReference>
<proteinExistence type="predicted"/>
<dbReference type="PANTHER" id="PTHR12526">
    <property type="entry name" value="GLYCOSYLTRANSFERASE"/>
    <property type="match status" value="1"/>
</dbReference>